<name>A0A367FH77_9ACTN</name>
<dbReference type="EMBL" id="QOIN01000021">
    <property type="protein sequence ID" value="RCG29192.1"/>
    <property type="molecule type" value="Genomic_DNA"/>
</dbReference>
<evidence type="ECO:0000313" key="2">
    <source>
        <dbReference type="EMBL" id="RCG29192.1"/>
    </source>
</evidence>
<protein>
    <recommendedName>
        <fullName evidence="4">Transposase</fullName>
    </recommendedName>
</protein>
<gene>
    <name evidence="2" type="ORF">DTL70_01085</name>
</gene>
<dbReference type="AlphaFoldDB" id="A0A367FH77"/>
<keyword evidence="3" id="KW-1185">Reference proteome</keyword>
<evidence type="ECO:0000256" key="1">
    <source>
        <dbReference type="SAM" id="MobiDB-lite"/>
    </source>
</evidence>
<evidence type="ECO:0008006" key="4">
    <source>
        <dbReference type="Google" id="ProtNLM"/>
    </source>
</evidence>
<proteinExistence type="predicted"/>
<accession>A0A367FH77</accession>
<comment type="caution">
    <text evidence="2">The sequence shown here is derived from an EMBL/GenBank/DDBJ whole genome shotgun (WGS) entry which is preliminary data.</text>
</comment>
<sequence>MRAGGRAQPHDPRAARQRGEQDAPTAAGSIAASHHLGRHRWMVERTVSWLSVCPRLDRRYEVEADHFLALISDRYRTM</sequence>
<feature type="region of interest" description="Disordered" evidence="1">
    <location>
        <begin position="1"/>
        <end position="31"/>
    </location>
</feature>
<dbReference type="Proteomes" id="UP000252914">
    <property type="component" value="Unassembled WGS sequence"/>
</dbReference>
<organism evidence="2 3">
    <name type="scientific">Streptomyces diacarni</name>
    <dbReference type="NCBI Taxonomy" id="2800381"/>
    <lineage>
        <taxon>Bacteria</taxon>
        <taxon>Bacillati</taxon>
        <taxon>Actinomycetota</taxon>
        <taxon>Actinomycetes</taxon>
        <taxon>Kitasatosporales</taxon>
        <taxon>Streptomycetaceae</taxon>
        <taxon>Streptomyces</taxon>
    </lineage>
</organism>
<feature type="compositionally biased region" description="Basic and acidic residues" evidence="1">
    <location>
        <begin position="8"/>
        <end position="21"/>
    </location>
</feature>
<evidence type="ECO:0000313" key="3">
    <source>
        <dbReference type="Proteomes" id="UP000252914"/>
    </source>
</evidence>
<reference evidence="2 3" key="1">
    <citation type="submission" date="2018-06" db="EMBL/GenBank/DDBJ databases">
        <title>Streptomyces reniochalinae sp. nov. and Streptomyces diacarnus sp. nov. from marine sponges.</title>
        <authorList>
            <person name="Li L."/>
        </authorList>
    </citation>
    <scope>NUCLEOTIDE SEQUENCE [LARGE SCALE GENOMIC DNA]</scope>
    <source>
        <strain evidence="2 3">LHW51701</strain>
    </source>
</reference>